<dbReference type="Pfam" id="PF14284">
    <property type="entry name" value="PcfJ"/>
    <property type="match status" value="1"/>
</dbReference>
<name>R6J5R0_9FIRM</name>
<protein>
    <recommendedName>
        <fullName evidence="2">PcfJ-like protein</fullName>
    </recommendedName>
</protein>
<dbReference type="HOGENOM" id="CLU_504081_0_0_9"/>
<dbReference type="RefSeq" id="WP_021717699.1">
    <property type="nucleotide sequence ID" value="NZ_FR885222.1"/>
</dbReference>
<dbReference type="STRING" id="1262914.BN533_00797"/>
<sequence length="550" mass="62693">MGTLLAKIVIPKMFDFIQAPVALGEGPYKDDNIYAHYCTTCEQTFTARWGYTCFNGWQTWNGNYFNCPGCRGSSKHKGFAHDIGVGIPEKMILSLYEYKNHISLRISYTEVTFDDIRFCAIKKRCHETVMFDVHKRKSYFETKDDVKYEISNPVEREFSKQSVLRYLTHSSIAWKNNKKDFANMLLKLRTAISKKVKDFHNIKLKAMHVPAGSSMGALIFPLSNIAWRLAVTDAPNLPTVFNDRSWRSDYRGFVEAHYMDKISLEPFLEKVIAKTRIGLSYPQSVLNVMGLRDTKAFRKIIAKGSLLEAGRLKTAVGISADYKEQLLLAGALASVGEMGLRIERSFAFEELSLNFLKIASDRYKNNAAYFLIKHYNPSEIDDCSRMYFKLAAETQELLWTEKPSIAQIHDWLVEKWDAQKNKDYSLQIPEHVVKRLAMQKDRLKFFLPETAHELRMVGNKLHNCVGSYAERALAGKCTIAVMTDDEGKLLVCIEVADGEIRQAKLNQNRPVAKNPELNAAVIEWANEAKLKINTCDIDTGSGKNELRNAI</sequence>
<dbReference type="InterPro" id="IPR025586">
    <property type="entry name" value="PcfJ"/>
</dbReference>
<evidence type="ECO:0000313" key="1">
    <source>
        <dbReference type="EMBL" id="CDB45672.1"/>
    </source>
</evidence>
<accession>R6J5R0</accession>
<gene>
    <name evidence="1" type="ORF">BN533_00797</name>
</gene>
<dbReference type="EMBL" id="CBDS010000052">
    <property type="protein sequence ID" value="CDB45672.1"/>
    <property type="molecule type" value="Genomic_DNA"/>
</dbReference>
<organism evidence="1">
    <name type="scientific">Phascolarctobacterium faecium</name>
    <dbReference type="NCBI Taxonomy" id="33025"/>
    <lineage>
        <taxon>Bacteria</taxon>
        <taxon>Bacillati</taxon>
        <taxon>Bacillota</taxon>
        <taxon>Negativicutes</taxon>
        <taxon>Acidaminococcales</taxon>
        <taxon>Acidaminococcaceae</taxon>
        <taxon>Phascolarctobacterium</taxon>
    </lineage>
</organism>
<comment type="caution">
    <text evidence="1">The sequence shown here is derived from an EMBL/GenBank/DDBJ whole genome shotgun (WGS) entry which is preliminary data.</text>
</comment>
<dbReference type="AlphaFoldDB" id="R6J5R0"/>
<reference evidence="1" key="1">
    <citation type="submission" date="2012-11" db="EMBL/GenBank/DDBJ databases">
        <title>Dependencies among metagenomic species, viruses, plasmids and units of genetic variation.</title>
        <authorList>
            <person name="Nielsen H.B."/>
            <person name="Almeida M."/>
            <person name="Juncker A.S."/>
            <person name="Rasmussen S."/>
            <person name="Li J."/>
            <person name="Sunagawa S."/>
            <person name="Plichta D."/>
            <person name="Gautier L."/>
            <person name="Le Chatelier E."/>
            <person name="Peletier E."/>
            <person name="Bonde I."/>
            <person name="Nielsen T."/>
            <person name="Manichanh C."/>
            <person name="Arumugam M."/>
            <person name="Batto J."/>
            <person name="Santos M.B.Q.D."/>
            <person name="Blom N."/>
            <person name="Borruel N."/>
            <person name="Burgdorf K.S."/>
            <person name="Boumezbeur F."/>
            <person name="Casellas F."/>
            <person name="Dore J."/>
            <person name="Guarner F."/>
            <person name="Hansen T."/>
            <person name="Hildebrand F."/>
            <person name="Kaas R.S."/>
            <person name="Kennedy S."/>
            <person name="Kristiansen K."/>
            <person name="Kultima J.R."/>
            <person name="Leonard P."/>
            <person name="Levenez F."/>
            <person name="Lund O."/>
            <person name="Moumen B."/>
            <person name="Le Paslier D."/>
            <person name="Pons N."/>
            <person name="Pedersen O."/>
            <person name="Prifti E."/>
            <person name="Qin J."/>
            <person name="Raes J."/>
            <person name="Tap J."/>
            <person name="Tims S."/>
            <person name="Ussery D.W."/>
            <person name="Yamada T."/>
            <person name="MetaHit consortium"/>
            <person name="Renault P."/>
            <person name="Sicheritz-Ponten T."/>
            <person name="Bork P."/>
            <person name="Wang J."/>
            <person name="Brunak S."/>
            <person name="Ehrlich S.D."/>
        </authorList>
    </citation>
    <scope>NUCLEOTIDE SEQUENCE [LARGE SCALE GENOMIC DNA]</scope>
</reference>
<dbReference type="eggNOG" id="ENOG5032V9J">
    <property type="taxonomic scope" value="Bacteria"/>
</dbReference>
<proteinExistence type="predicted"/>
<evidence type="ECO:0008006" key="2">
    <source>
        <dbReference type="Google" id="ProtNLM"/>
    </source>
</evidence>